<keyword evidence="1" id="KW-0472">Membrane</keyword>
<keyword evidence="4" id="KW-1185">Reference proteome</keyword>
<keyword evidence="1" id="KW-0812">Transmembrane</keyword>
<organism evidence="3 4">
    <name type="scientific">Leucobacter alluvii</name>
    <dbReference type="NCBI Taxonomy" id="340321"/>
    <lineage>
        <taxon>Bacteria</taxon>
        <taxon>Bacillati</taxon>
        <taxon>Actinomycetota</taxon>
        <taxon>Actinomycetes</taxon>
        <taxon>Micrococcales</taxon>
        <taxon>Microbacteriaceae</taxon>
        <taxon>Leucobacter</taxon>
    </lineage>
</organism>
<proteinExistence type="predicted"/>
<comment type="caution">
    <text evidence="3">The sequence shown here is derived from an EMBL/GenBank/DDBJ whole genome shotgun (WGS) entry which is preliminary data.</text>
</comment>
<reference evidence="4" key="1">
    <citation type="journal article" date="2019" name="Int. J. Syst. Evol. Microbiol.">
        <title>The Global Catalogue of Microorganisms (GCM) 10K type strain sequencing project: providing services to taxonomists for standard genome sequencing and annotation.</title>
        <authorList>
            <consortium name="The Broad Institute Genomics Platform"/>
            <consortium name="The Broad Institute Genome Sequencing Center for Infectious Disease"/>
            <person name="Wu L."/>
            <person name="Ma J."/>
        </authorList>
    </citation>
    <scope>NUCLEOTIDE SEQUENCE [LARGE SCALE GENOMIC DNA]</scope>
    <source>
        <strain evidence="4">JCM 14919</strain>
    </source>
</reference>
<evidence type="ECO:0000313" key="4">
    <source>
        <dbReference type="Proteomes" id="UP001501084"/>
    </source>
</evidence>
<evidence type="ECO:0000313" key="3">
    <source>
        <dbReference type="EMBL" id="GAA2190036.1"/>
    </source>
</evidence>
<sequence length="392" mass="41232">MELAEGTAATPPAAWYPDPAGSGMLRYWDGSGWTGHLAPASTQAPQADPAHPHVRPAYARARRPPHERAWTTGTIITLIVCALLVIATVPALAWLAGAKAHALEGGAAAAVEKFLAAATTGDPAWRDAADPALHPETDDSATPLYGDIASAEQLGLTLDYRYDPGDFVYANAGSSYLTGEPQTADTVSVPVALTYDYTVDGESFTSELTQALWLTRPFYYDGDDEPSASDASRAPSAVGPWRVAGIAAGSTIDFDIAGDEFETTFSDAGTGSDESVCADPKSMILEMSQLSRQDGMLSSSCLVRQGDARLRPDDLDPQAVAAKFPVMNEFSTIPDDVMGAEVGYDTLPPLSQYPITMGDTQYVFTIAATPSGGAGVQGQTLRFIQVAEVAGE</sequence>
<gene>
    <name evidence="3" type="ORF">GCM10009786_25690</name>
</gene>
<dbReference type="RefSeq" id="WP_211650088.1">
    <property type="nucleotide sequence ID" value="NZ_BAAAOP010000012.1"/>
</dbReference>
<dbReference type="Proteomes" id="UP001501084">
    <property type="component" value="Unassembled WGS sequence"/>
</dbReference>
<keyword evidence="1" id="KW-1133">Transmembrane helix</keyword>
<dbReference type="EMBL" id="BAAAOP010000012">
    <property type="protein sequence ID" value="GAA2190036.1"/>
    <property type="molecule type" value="Genomic_DNA"/>
</dbReference>
<dbReference type="InterPro" id="IPR018929">
    <property type="entry name" value="DUF2510"/>
</dbReference>
<dbReference type="Pfam" id="PF10708">
    <property type="entry name" value="DUF2510"/>
    <property type="match status" value="1"/>
</dbReference>
<evidence type="ECO:0000259" key="2">
    <source>
        <dbReference type="Pfam" id="PF10708"/>
    </source>
</evidence>
<name>A0ABP5MZY2_9MICO</name>
<feature type="domain" description="DUF2510" evidence="2">
    <location>
        <begin position="13"/>
        <end position="45"/>
    </location>
</feature>
<feature type="transmembrane region" description="Helical" evidence="1">
    <location>
        <begin position="69"/>
        <end position="95"/>
    </location>
</feature>
<protein>
    <recommendedName>
        <fullName evidence="2">DUF2510 domain-containing protein</fullName>
    </recommendedName>
</protein>
<evidence type="ECO:0000256" key="1">
    <source>
        <dbReference type="SAM" id="Phobius"/>
    </source>
</evidence>
<accession>A0ABP5MZY2</accession>